<evidence type="ECO:0000256" key="2">
    <source>
        <dbReference type="ARBA" id="ARBA00023163"/>
    </source>
</evidence>
<dbReference type="Proteomes" id="UP001156398">
    <property type="component" value="Unassembled WGS sequence"/>
</dbReference>
<comment type="caution">
    <text evidence="6">The sequence shown here is derived from an EMBL/GenBank/DDBJ whole genome shotgun (WGS) entry which is preliminary data.</text>
</comment>
<dbReference type="InterPro" id="IPR041916">
    <property type="entry name" value="Anti_sigma_zinc_sf"/>
</dbReference>
<evidence type="ECO:0000313" key="6">
    <source>
        <dbReference type="EMBL" id="MDI5970441.1"/>
    </source>
</evidence>
<gene>
    <name evidence="5" type="ORF">POF43_014400</name>
    <name evidence="6" type="ORF">POF50_014000</name>
</gene>
<feature type="region of interest" description="Disordered" evidence="3">
    <location>
        <begin position="292"/>
        <end position="319"/>
    </location>
</feature>
<evidence type="ECO:0000313" key="7">
    <source>
        <dbReference type="Proteomes" id="UP001156398"/>
    </source>
</evidence>
<keyword evidence="7" id="KW-1185">Reference proteome</keyword>
<proteinExistence type="predicted"/>
<keyword evidence="2" id="KW-0804">Transcription</keyword>
<evidence type="ECO:0000313" key="5">
    <source>
        <dbReference type="EMBL" id="MDI5963892.1"/>
    </source>
</evidence>
<dbReference type="InterPro" id="IPR027383">
    <property type="entry name" value="Znf_put"/>
</dbReference>
<dbReference type="EMBL" id="JAAGKO020000018">
    <property type="protein sequence ID" value="MDI5963892.1"/>
    <property type="molecule type" value="Genomic_DNA"/>
</dbReference>
<accession>A0AA90H347</accession>
<sequence>MSGTGQFRNVRGALSRSGTAREHLGDRLAAFVDGELGDDARDRVLSHLASCDPCKAEAEEQRRLKNAVADALPPALSDGLLARLQGLPGCDHDDLAGPGPDTPCGLFGRGGPGVLDSVLGGPSDGDRSPARGGERRSFLTPAEPLAGFPIHDFTRPAASRSRRLAFAAAGAFSLAALAIGAAVPLEGGSAVTGAADPAPGTAATPQSMRQVADQRSAEAVASPAPDAVEQSLMSPRGGRSPLGATGPAAPAARPLAAGAPGPSALPLAPWTAAGASPAASVSATASPAPVVAAPRAPVPSTPPASAPAGRAGTPVPLPQLTGEYAERLPAGYLGGHPY</sequence>
<evidence type="ECO:0000256" key="3">
    <source>
        <dbReference type="SAM" id="MobiDB-lite"/>
    </source>
</evidence>
<dbReference type="EMBL" id="JABXJJ020000015">
    <property type="protein sequence ID" value="MDI5970441.1"/>
    <property type="molecule type" value="Genomic_DNA"/>
</dbReference>
<feature type="compositionally biased region" description="Basic and acidic residues" evidence="3">
    <location>
        <begin position="124"/>
        <end position="137"/>
    </location>
</feature>
<evidence type="ECO:0000259" key="4">
    <source>
        <dbReference type="Pfam" id="PF13490"/>
    </source>
</evidence>
<protein>
    <submittedName>
        <fullName evidence="6">Zf-HC2 domain-containing protein</fullName>
    </submittedName>
</protein>
<feature type="domain" description="Putative zinc-finger" evidence="4">
    <location>
        <begin position="26"/>
        <end position="54"/>
    </location>
</feature>
<dbReference type="Pfam" id="PF13490">
    <property type="entry name" value="zf-HC2"/>
    <property type="match status" value="1"/>
</dbReference>
<dbReference type="Gene3D" id="1.10.10.1320">
    <property type="entry name" value="Anti-sigma factor, zinc-finger domain"/>
    <property type="match status" value="1"/>
</dbReference>
<feature type="region of interest" description="Disordered" evidence="3">
    <location>
        <begin position="193"/>
        <end position="259"/>
    </location>
</feature>
<evidence type="ECO:0000256" key="1">
    <source>
        <dbReference type="ARBA" id="ARBA00023015"/>
    </source>
</evidence>
<reference evidence="6 7" key="1">
    <citation type="submission" date="2023-05" db="EMBL/GenBank/DDBJ databases">
        <title>Streptantibioticus silvisoli sp. nov., acidotolerant actinomycetes 1 from pine litter.</title>
        <authorList>
            <person name="Swiecimska M."/>
            <person name="Golinska P."/>
            <person name="Sangal V."/>
            <person name="Wachnowicz B."/>
            <person name="Goodfellow M."/>
        </authorList>
    </citation>
    <scope>NUCLEOTIDE SEQUENCE</scope>
    <source>
        <strain evidence="6">SL13</strain>
        <strain evidence="5 7">SL54</strain>
    </source>
</reference>
<organism evidence="6">
    <name type="scientific">Streptantibioticus silvisoli</name>
    <dbReference type="NCBI Taxonomy" id="2705255"/>
    <lineage>
        <taxon>Bacteria</taxon>
        <taxon>Bacillati</taxon>
        <taxon>Actinomycetota</taxon>
        <taxon>Actinomycetes</taxon>
        <taxon>Kitasatosporales</taxon>
        <taxon>Streptomycetaceae</taxon>
        <taxon>Streptantibioticus</taxon>
    </lineage>
</organism>
<feature type="compositionally biased region" description="Low complexity" evidence="3">
    <location>
        <begin position="241"/>
        <end position="259"/>
    </location>
</feature>
<feature type="region of interest" description="Disordered" evidence="3">
    <location>
        <begin position="115"/>
        <end position="137"/>
    </location>
</feature>
<feature type="compositionally biased region" description="Pro residues" evidence="3">
    <location>
        <begin position="296"/>
        <end position="305"/>
    </location>
</feature>
<dbReference type="RefSeq" id="WP_271316857.1">
    <property type="nucleotide sequence ID" value="NZ_JAAGKO020000018.1"/>
</dbReference>
<feature type="compositionally biased region" description="Low complexity" evidence="3">
    <location>
        <begin position="193"/>
        <end position="205"/>
    </location>
</feature>
<keyword evidence="1" id="KW-0805">Transcription regulation</keyword>
<dbReference type="AlphaFoldDB" id="A0AA90H347"/>
<name>A0AA90H347_9ACTN</name>